<dbReference type="EMBL" id="HG938353">
    <property type="protein sequence ID" value="CDN47985.1"/>
    <property type="molecule type" value="Genomic_DNA"/>
</dbReference>
<gene>
    <name evidence="2" type="ORF">RG540_CH18140</name>
</gene>
<dbReference type="eggNOG" id="ENOG5030ZYD">
    <property type="taxonomic scope" value="Bacteria"/>
</dbReference>
<keyword evidence="1" id="KW-0472">Membrane</keyword>
<name>A0A068SSF8_NEOGA</name>
<accession>A0A068SSF8</accession>
<dbReference type="KEGG" id="ngg:RG540_CH18140"/>
<sequence length="61" mass="7037">MAMIARRKTIMLDKITMINLVWTAMIAVMLTATVTLYQDKSQLADLNYPQVTGRYSDLSYY</sequence>
<keyword evidence="1" id="KW-1133">Transmembrane helix</keyword>
<dbReference type="Proteomes" id="UP000028181">
    <property type="component" value="Chromosome I"/>
</dbReference>
<keyword evidence="1" id="KW-0812">Transmembrane</keyword>
<evidence type="ECO:0000256" key="1">
    <source>
        <dbReference type="SAM" id="Phobius"/>
    </source>
</evidence>
<organism evidence="2 3">
    <name type="scientific">Neorhizobium galegae bv. orientalis str. HAMBI 540</name>
    <dbReference type="NCBI Taxonomy" id="1028800"/>
    <lineage>
        <taxon>Bacteria</taxon>
        <taxon>Pseudomonadati</taxon>
        <taxon>Pseudomonadota</taxon>
        <taxon>Alphaproteobacteria</taxon>
        <taxon>Hyphomicrobiales</taxon>
        <taxon>Rhizobiaceae</taxon>
        <taxon>Rhizobium/Agrobacterium group</taxon>
        <taxon>Neorhizobium</taxon>
    </lineage>
</organism>
<evidence type="ECO:0000313" key="3">
    <source>
        <dbReference type="Proteomes" id="UP000028181"/>
    </source>
</evidence>
<evidence type="ECO:0000313" key="2">
    <source>
        <dbReference type="EMBL" id="CDN47985.1"/>
    </source>
</evidence>
<dbReference type="PATRIC" id="fig|1028800.3.peg.1830"/>
<proteinExistence type="predicted"/>
<keyword evidence="3" id="KW-1185">Reference proteome</keyword>
<protein>
    <submittedName>
        <fullName evidence="2">Uncharacterized protein</fullName>
    </submittedName>
</protein>
<reference evidence="3" key="1">
    <citation type="journal article" date="2014" name="BMC Genomics">
        <title>Genome sequencing of two Neorhizobium galegae strains reveals a noeT gene responsible for the unusual acetylation of the nodulation factors.</title>
        <authorList>
            <person name="Osterman J."/>
            <person name="Marsh J."/>
            <person name="Laine P.K."/>
            <person name="Zeng Z."/>
            <person name="Alatalo E."/>
            <person name="Sullivan J.T."/>
            <person name="Young J.P."/>
            <person name="Thomas-Oates J."/>
            <person name="Paulin L."/>
            <person name="Lindstrom K."/>
        </authorList>
    </citation>
    <scope>NUCLEOTIDE SEQUENCE [LARGE SCALE GENOMIC DNA]</scope>
    <source>
        <strain evidence="3">HAMBI 540</strain>
    </source>
</reference>
<dbReference type="HOGENOM" id="CLU_2919568_0_0_5"/>
<feature type="transmembrane region" description="Helical" evidence="1">
    <location>
        <begin position="20"/>
        <end position="38"/>
    </location>
</feature>
<dbReference type="AlphaFoldDB" id="A0A068SSF8"/>